<dbReference type="InterPro" id="IPR048324">
    <property type="entry name" value="ZSWIM1-3_RNaseH-like"/>
</dbReference>
<evidence type="ECO:0000313" key="3">
    <source>
        <dbReference type="EnsemblMetazoa" id="CapteP79464"/>
    </source>
</evidence>
<dbReference type="EnsemblMetazoa" id="CapteT79464">
    <property type="protein sequence ID" value="CapteP79464"/>
    <property type="gene ID" value="CapteG79464"/>
</dbReference>
<reference evidence="4" key="1">
    <citation type="submission" date="2012-12" db="EMBL/GenBank/DDBJ databases">
        <authorList>
            <person name="Hellsten U."/>
            <person name="Grimwood J."/>
            <person name="Chapman J.A."/>
            <person name="Shapiro H."/>
            <person name="Aerts A."/>
            <person name="Otillar R.P."/>
            <person name="Terry A.Y."/>
            <person name="Boore J.L."/>
            <person name="Simakov O."/>
            <person name="Marletaz F."/>
            <person name="Cho S.-J."/>
            <person name="Edsinger-Gonzales E."/>
            <person name="Havlak P."/>
            <person name="Kuo D.-H."/>
            <person name="Larsson T."/>
            <person name="Lv J."/>
            <person name="Arendt D."/>
            <person name="Savage R."/>
            <person name="Osoegawa K."/>
            <person name="de Jong P."/>
            <person name="Lindberg D.R."/>
            <person name="Seaver E.C."/>
            <person name="Weisblat D.A."/>
            <person name="Putnam N.H."/>
            <person name="Grigoriev I.V."/>
            <person name="Rokhsar D.S."/>
        </authorList>
    </citation>
    <scope>NUCLEOTIDE SEQUENCE</scope>
    <source>
        <strain evidence="4">I ESC-2004</strain>
    </source>
</reference>
<feature type="non-terminal residue" evidence="2">
    <location>
        <position position="75"/>
    </location>
</feature>
<evidence type="ECO:0000313" key="2">
    <source>
        <dbReference type="EMBL" id="ELT90745.1"/>
    </source>
</evidence>
<organism evidence="2">
    <name type="scientific">Capitella teleta</name>
    <name type="common">Polychaete worm</name>
    <dbReference type="NCBI Taxonomy" id="283909"/>
    <lineage>
        <taxon>Eukaryota</taxon>
        <taxon>Metazoa</taxon>
        <taxon>Spiralia</taxon>
        <taxon>Lophotrochozoa</taxon>
        <taxon>Annelida</taxon>
        <taxon>Polychaeta</taxon>
        <taxon>Sedentaria</taxon>
        <taxon>Scolecida</taxon>
        <taxon>Capitellidae</taxon>
        <taxon>Capitella</taxon>
    </lineage>
</organism>
<evidence type="ECO:0000259" key="1">
    <source>
        <dbReference type="Pfam" id="PF21056"/>
    </source>
</evidence>
<accession>R7TI33</accession>
<dbReference type="EMBL" id="KB310783">
    <property type="protein sequence ID" value="ELT90745.1"/>
    <property type="molecule type" value="Genomic_DNA"/>
</dbReference>
<dbReference type="InterPro" id="IPR052579">
    <property type="entry name" value="Zinc_finger_SWIM"/>
</dbReference>
<reference evidence="3" key="3">
    <citation type="submission" date="2015-06" db="UniProtKB">
        <authorList>
            <consortium name="EnsemblMetazoa"/>
        </authorList>
    </citation>
    <scope>IDENTIFICATION</scope>
</reference>
<dbReference type="HOGENOM" id="CLU_2678052_0_0_1"/>
<dbReference type="EMBL" id="AMQN01014174">
    <property type="status" value="NOT_ANNOTATED_CDS"/>
    <property type="molecule type" value="Genomic_DNA"/>
</dbReference>
<dbReference type="PANTHER" id="PTHR31569">
    <property type="entry name" value="SWIM-TYPE DOMAIN-CONTAINING PROTEIN"/>
    <property type="match status" value="1"/>
</dbReference>
<dbReference type="Pfam" id="PF21056">
    <property type="entry name" value="ZSWIM1-3_RNaseH-like"/>
    <property type="match status" value="1"/>
</dbReference>
<keyword evidence="4" id="KW-1185">Reference proteome</keyword>
<sequence length="75" mass="8425">LYYFMVQDITGRGRGVCYASVAQESAPYLDQMVRSFVEFVGDTSKTSCVMLDKDESEIAAIKQQMPRATILLCTF</sequence>
<feature type="non-terminal residue" evidence="2">
    <location>
        <position position="1"/>
    </location>
</feature>
<gene>
    <name evidence="2" type="ORF">CAPTEDRAFT_79464</name>
</gene>
<proteinExistence type="predicted"/>
<dbReference type="OrthoDB" id="6233325at2759"/>
<reference evidence="2 4" key="2">
    <citation type="journal article" date="2013" name="Nature">
        <title>Insights into bilaterian evolution from three spiralian genomes.</title>
        <authorList>
            <person name="Simakov O."/>
            <person name="Marletaz F."/>
            <person name="Cho S.J."/>
            <person name="Edsinger-Gonzales E."/>
            <person name="Havlak P."/>
            <person name="Hellsten U."/>
            <person name="Kuo D.H."/>
            <person name="Larsson T."/>
            <person name="Lv J."/>
            <person name="Arendt D."/>
            <person name="Savage R."/>
            <person name="Osoegawa K."/>
            <person name="de Jong P."/>
            <person name="Grimwood J."/>
            <person name="Chapman J.A."/>
            <person name="Shapiro H."/>
            <person name="Aerts A."/>
            <person name="Otillar R.P."/>
            <person name="Terry A.Y."/>
            <person name="Boore J.L."/>
            <person name="Grigoriev I.V."/>
            <person name="Lindberg D.R."/>
            <person name="Seaver E.C."/>
            <person name="Weisblat D.A."/>
            <person name="Putnam N.H."/>
            <person name="Rokhsar D.S."/>
        </authorList>
    </citation>
    <scope>NUCLEOTIDE SEQUENCE</scope>
    <source>
        <strain evidence="2 4">I ESC-2004</strain>
    </source>
</reference>
<feature type="domain" description="ZSWIM1/3 RNaseH-like" evidence="1">
    <location>
        <begin position="1"/>
        <end position="71"/>
    </location>
</feature>
<dbReference type="PANTHER" id="PTHR31569:SF4">
    <property type="entry name" value="SWIM-TYPE DOMAIN-CONTAINING PROTEIN"/>
    <property type="match status" value="1"/>
</dbReference>
<evidence type="ECO:0000313" key="4">
    <source>
        <dbReference type="Proteomes" id="UP000014760"/>
    </source>
</evidence>
<dbReference type="AlphaFoldDB" id="R7TI33"/>
<dbReference type="Proteomes" id="UP000014760">
    <property type="component" value="Unassembled WGS sequence"/>
</dbReference>
<name>R7TI33_CAPTE</name>
<protein>
    <recommendedName>
        <fullName evidence="1">ZSWIM1/3 RNaseH-like domain-containing protein</fullName>
    </recommendedName>
</protein>